<dbReference type="EMBL" id="JABWDU010000014">
    <property type="protein sequence ID" value="NVD43180.1"/>
    <property type="molecule type" value="Genomic_DNA"/>
</dbReference>
<accession>A0A7Y6QD45</accession>
<protein>
    <submittedName>
        <fullName evidence="3">Aspartate/glutamate racemase family protein</fullName>
    </submittedName>
</protein>
<evidence type="ECO:0000256" key="2">
    <source>
        <dbReference type="ARBA" id="ARBA00023235"/>
    </source>
</evidence>
<dbReference type="PANTHER" id="PTHR21198:SF7">
    <property type="entry name" value="ASPARTATE-GLUTAMATE RACEMASE FAMILY"/>
    <property type="match status" value="1"/>
</dbReference>
<keyword evidence="2" id="KW-0413">Isomerase</keyword>
<evidence type="ECO:0000256" key="1">
    <source>
        <dbReference type="ARBA" id="ARBA00007847"/>
    </source>
</evidence>
<dbReference type="Proteomes" id="UP000520198">
    <property type="component" value="Unassembled WGS sequence"/>
</dbReference>
<dbReference type="GO" id="GO:0047661">
    <property type="term" value="F:amino-acid racemase activity"/>
    <property type="evidence" value="ECO:0007669"/>
    <property type="project" value="InterPro"/>
</dbReference>
<dbReference type="AlphaFoldDB" id="A0A7Y6QD45"/>
<dbReference type="NCBIfam" id="TIGR00035">
    <property type="entry name" value="asp_race"/>
    <property type="match status" value="1"/>
</dbReference>
<comment type="similarity">
    <text evidence="1">Belongs to the aspartate/glutamate racemases family.</text>
</comment>
<comment type="caution">
    <text evidence="3">The sequence shown here is derived from an EMBL/GenBank/DDBJ whole genome shotgun (WGS) entry which is preliminary data.</text>
</comment>
<name>A0A7Y6QD45_9HYPH</name>
<dbReference type="Gene3D" id="3.40.50.1860">
    <property type="match status" value="2"/>
</dbReference>
<reference evidence="3 4" key="1">
    <citation type="submission" date="2020-06" db="EMBL/GenBank/DDBJ databases">
        <authorList>
            <person name="Grouzdev D.S."/>
        </authorList>
    </citation>
    <scope>NUCLEOTIDE SEQUENCE [LARGE SCALE GENOMIC DNA]</scope>
    <source>
        <strain evidence="3 4">HO-A22</strain>
    </source>
</reference>
<evidence type="ECO:0000313" key="3">
    <source>
        <dbReference type="EMBL" id="NVD43180.1"/>
    </source>
</evidence>
<dbReference type="Pfam" id="PF01177">
    <property type="entry name" value="Asp_Glu_race"/>
    <property type="match status" value="1"/>
</dbReference>
<dbReference type="InterPro" id="IPR004380">
    <property type="entry name" value="Asp_race"/>
</dbReference>
<dbReference type="InterPro" id="IPR001920">
    <property type="entry name" value="Asp/Glu_race"/>
</dbReference>
<evidence type="ECO:0000313" key="4">
    <source>
        <dbReference type="Proteomes" id="UP000520198"/>
    </source>
</evidence>
<dbReference type="SUPFAM" id="SSF53681">
    <property type="entry name" value="Aspartate/glutamate racemase"/>
    <property type="match status" value="2"/>
</dbReference>
<dbReference type="PANTHER" id="PTHR21198">
    <property type="entry name" value="GLUTAMATE RACEMASE"/>
    <property type="match status" value="1"/>
</dbReference>
<gene>
    <name evidence="3" type="ORF">HT585_30375</name>
</gene>
<proteinExistence type="inferred from homology"/>
<sequence length="250" mass="27641">MWQNRGHAELEICWQSGGIALKVMGLIGGMSWESSAQYYRIVNQEVRVRLGGVHSAKSLMWSMDFGEIERLQHIGDWSALTGEMIDAARRLEAGGADFLVICTNTMHRMADAVSAAVAIPLLHIADPTAEKIKALRLSRVGLLGTAFTMEQDFYKGRLIERHGLDVIVPDETDRKTVHDIIYKELVVGRVEDASRDAYRQVIQRLVDRGAQAIIMGCTEIMLLISQADSPVPVFDTTELHALAAVDLALA</sequence>
<dbReference type="InterPro" id="IPR015942">
    <property type="entry name" value="Asp/Glu/hydantoin_racemase"/>
</dbReference>
<keyword evidence="4" id="KW-1185">Reference proteome</keyword>
<organism evidence="3 4">
    <name type="scientific">Ensifer oleiphilus</name>
    <dbReference type="NCBI Taxonomy" id="2742698"/>
    <lineage>
        <taxon>Bacteria</taxon>
        <taxon>Pseudomonadati</taxon>
        <taxon>Pseudomonadota</taxon>
        <taxon>Alphaproteobacteria</taxon>
        <taxon>Hyphomicrobiales</taxon>
        <taxon>Rhizobiaceae</taxon>
        <taxon>Sinorhizobium/Ensifer group</taxon>
        <taxon>Ensifer</taxon>
    </lineage>
</organism>